<dbReference type="AlphaFoldDB" id="A0A8J7BZD9"/>
<dbReference type="EMBL" id="JACXAE010000084">
    <property type="protein sequence ID" value="MBD2775668.1"/>
    <property type="molecule type" value="Genomic_DNA"/>
</dbReference>
<dbReference type="Proteomes" id="UP000629098">
    <property type="component" value="Unassembled WGS sequence"/>
</dbReference>
<reference evidence="1" key="1">
    <citation type="submission" date="2020-09" db="EMBL/GenBank/DDBJ databases">
        <title>Iningainema tapete sp. nov. (Scytonemataceae, Cyanobacteria) from greenhouses in central Florida (USA) produces two types of nodularin with biosynthetic potential for microcystin-LR and anabaenopeptins.</title>
        <authorList>
            <person name="Berthold D.E."/>
            <person name="Lefler F.W."/>
            <person name="Huang I.-S."/>
            <person name="Abdulla H."/>
            <person name="Zimba P.V."/>
            <person name="Laughinghouse H.D. IV."/>
        </authorList>
    </citation>
    <scope>NUCLEOTIDE SEQUENCE</scope>
    <source>
        <strain evidence="1">BLCCT55</strain>
    </source>
</reference>
<evidence type="ECO:0000313" key="2">
    <source>
        <dbReference type="Proteomes" id="UP000629098"/>
    </source>
</evidence>
<keyword evidence="2" id="KW-1185">Reference proteome</keyword>
<sequence>MVTNGRIARVDVRKNSLIATLKGARIGDTESKVKSLYPGQIKVTPHKYVSGGHYLTLVPKSNKSFLKMWLRL</sequence>
<proteinExistence type="predicted"/>
<protein>
    <submittedName>
        <fullName evidence="1">Uncharacterized protein</fullName>
    </submittedName>
</protein>
<gene>
    <name evidence="1" type="ORF">ICL16_27330</name>
</gene>
<name>A0A8J7BZD9_9CYAN</name>
<evidence type="ECO:0000313" key="1">
    <source>
        <dbReference type="EMBL" id="MBD2775668.1"/>
    </source>
</evidence>
<comment type="caution">
    <text evidence="1">The sequence shown here is derived from an EMBL/GenBank/DDBJ whole genome shotgun (WGS) entry which is preliminary data.</text>
</comment>
<organism evidence="1 2">
    <name type="scientific">Iningainema tapete BLCC-T55</name>
    <dbReference type="NCBI Taxonomy" id="2748662"/>
    <lineage>
        <taxon>Bacteria</taxon>
        <taxon>Bacillati</taxon>
        <taxon>Cyanobacteriota</taxon>
        <taxon>Cyanophyceae</taxon>
        <taxon>Nostocales</taxon>
        <taxon>Scytonemataceae</taxon>
        <taxon>Iningainema tapete</taxon>
    </lineage>
</organism>
<accession>A0A8J7BZD9</accession>
<dbReference type="RefSeq" id="WP_190834404.1">
    <property type="nucleotide sequence ID" value="NZ_CAWPPI010000084.1"/>
</dbReference>